<gene>
    <name evidence="9" type="ORF">Esi_0006_0100</name>
</gene>
<evidence type="ECO:0000256" key="4">
    <source>
        <dbReference type="ARBA" id="ARBA00022989"/>
    </source>
</evidence>
<feature type="region of interest" description="Disordered" evidence="7">
    <location>
        <begin position="33"/>
        <end position="55"/>
    </location>
</feature>
<evidence type="ECO:0000256" key="3">
    <source>
        <dbReference type="ARBA" id="ARBA00022737"/>
    </source>
</evidence>
<dbReference type="Pfam" id="PF00654">
    <property type="entry name" value="Voltage_CLC"/>
    <property type="match status" value="1"/>
</dbReference>
<keyword evidence="10" id="KW-1185">Reference proteome</keyword>
<sequence>MREAAQPSDADPTPLGQHRRLSLFERANSTIIYSSNEGKGGDGNNSEDSVPHARCDRSKSGVVVVNGRDINAIGLEDRTTLINGDSTRGRDKYNTVLRDWLMHVVEKDDQQDAEQVQSIWATARRRRRLAHKTFEAADYELYDSKVWHTHKQDAANNNRGGTKGSKRHRKLVGRSLTLALGIAVGLTGCFVTFFTEWIVHAKLHFIAHIIEEHEGESDFTRYGTAFAWLWFINSLLTVGAFGMVWYQPWSNGSGIPETKCLLNGVSIPQVLAPSTLVTKVFGVILGVASGLPIGKEGPMIHAGAAIGGGIANIPGIPGVAEFRNDRDRRDLAAMGTAAGVAAAFRTPIGGVLFALEEGASFWTTFLTWRR</sequence>
<evidence type="ECO:0000313" key="9">
    <source>
        <dbReference type="EMBL" id="CBN78733.1"/>
    </source>
</evidence>
<evidence type="ECO:0000256" key="8">
    <source>
        <dbReference type="SAM" id="Phobius"/>
    </source>
</evidence>
<evidence type="ECO:0000313" key="10">
    <source>
        <dbReference type="Proteomes" id="UP000002630"/>
    </source>
</evidence>
<dbReference type="GO" id="GO:0016020">
    <property type="term" value="C:membrane"/>
    <property type="evidence" value="ECO:0007669"/>
    <property type="project" value="UniProtKB-SubCell"/>
</dbReference>
<evidence type="ECO:0008006" key="11">
    <source>
        <dbReference type="Google" id="ProtNLM"/>
    </source>
</evidence>
<dbReference type="EMBL" id="FN649729">
    <property type="protein sequence ID" value="CBN78733.1"/>
    <property type="molecule type" value="Genomic_DNA"/>
</dbReference>
<dbReference type="PANTHER" id="PTHR11689:SF136">
    <property type="entry name" value="H(+)_CL(-) EXCHANGE TRANSPORTER 7"/>
    <property type="match status" value="1"/>
</dbReference>
<dbReference type="PANTHER" id="PTHR11689">
    <property type="entry name" value="CHLORIDE CHANNEL PROTEIN CLC FAMILY MEMBER"/>
    <property type="match status" value="1"/>
</dbReference>
<dbReference type="Proteomes" id="UP000002630">
    <property type="component" value="Linkage Group LG04"/>
</dbReference>
<dbReference type="InParanoid" id="D8LQG9"/>
<proteinExistence type="predicted"/>
<evidence type="ECO:0000256" key="6">
    <source>
        <dbReference type="ARBA" id="ARBA00023136"/>
    </source>
</evidence>
<accession>D8LQG9</accession>
<dbReference type="Gene3D" id="1.10.3080.10">
    <property type="entry name" value="Clc chloride channel"/>
    <property type="match status" value="1"/>
</dbReference>
<keyword evidence="3" id="KW-0677">Repeat</keyword>
<feature type="transmembrane region" description="Helical" evidence="8">
    <location>
        <begin position="225"/>
        <end position="246"/>
    </location>
</feature>
<dbReference type="InterPro" id="IPR001807">
    <property type="entry name" value="ClC"/>
</dbReference>
<evidence type="ECO:0000256" key="2">
    <source>
        <dbReference type="ARBA" id="ARBA00022692"/>
    </source>
</evidence>
<protein>
    <recommendedName>
        <fullName evidence="11">Chloride channel protein</fullName>
    </recommendedName>
</protein>
<feature type="transmembrane region" description="Helical" evidence="8">
    <location>
        <begin position="176"/>
        <end position="195"/>
    </location>
</feature>
<evidence type="ECO:0000256" key="7">
    <source>
        <dbReference type="SAM" id="MobiDB-lite"/>
    </source>
</evidence>
<dbReference type="OrthoDB" id="1746149at2759"/>
<keyword evidence="4 8" id="KW-1133">Transmembrane helix</keyword>
<organism evidence="9 10">
    <name type="scientific">Ectocarpus siliculosus</name>
    <name type="common">Brown alga</name>
    <name type="synonym">Conferva siliculosa</name>
    <dbReference type="NCBI Taxonomy" id="2880"/>
    <lineage>
        <taxon>Eukaryota</taxon>
        <taxon>Sar</taxon>
        <taxon>Stramenopiles</taxon>
        <taxon>Ochrophyta</taxon>
        <taxon>PX clade</taxon>
        <taxon>Phaeophyceae</taxon>
        <taxon>Ectocarpales</taxon>
        <taxon>Ectocarpaceae</taxon>
        <taxon>Ectocarpus</taxon>
    </lineage>
</organism>
<dbReference type="InterPro" id="IPR051280">
    <property type="entry name" value="Cl-channel/antiporter"/>
</dbReference>
<dbReference type="PRINTS" id="PR00762">
    <property type="entry name" value="CLCHANNEL"/>
</dbReference>
<dbReference type="eggNOG" id="KOG0474">
    <property type="taxonomic scope" value="Eukaryota"/>
</dbReference>
<evidence type="ECO:0000256" key="5">
    <source>
        <dbReference type="ARBA" id="ARBA00023122"/>
    </source>
</evidence>
<keyword evidence="5" id="KW-0129">CBS domain</keyword>
<keyword evidence="6 8" id="KW-0472">Membrane</keyword>
<reference evidence="9 10" key="1">
    <citation type="journal article" date="2010" name="Nature">
        <title>The Ectocarpus genome and the independent evolution of multicellularity in brown algae.</title>
        <authorList>
            <person name="Cock J.M."/>
            <person name="Sterck L."/>
            <person name="Rouze P."/>
            <person name="Scornet D."/>
            <person name="Allen A.E."/>
            <person name="Amoutzias G."/>
            <person name="Anthouard V."/>
            <person name="Artiguenave F."/>
            <person name="Aury J.M."/>
            <person name="Badger J.H."/>
            <person name="Beszteri B."/>
            <person name="Billiau K."/>
            <person name="Bonnet E."/>
            <person name="Bothwell J.H."/>
            <person name="Bowler C."/>
            <person name="Boyen C."/>
            <person name="Brownlee C."/>
            <person name="Carrano C.J."/>
            <person name="Charrier B."/>
            <person name="Cho G.Y."/>
            <person name="Coelho S.M."/>
            <person name="Collen J."/>
            <person name="Corre E."/>
            <person name="Da Silva C."/>
            <person name="Delage L."/>
            <person name="Delaroque N."/>
            <person name="Dittami S.M."/>
            <person name="Doulbeau S."/>
            <person name="Elias M."/>
            <person name="Farnham G."/>
            <person name="Gachon C.M."/>
            <person name="Gschloessl B."/>
            <person name="Heesch S."/>
            <person name="Jabbari K."/>
            <person name="Jubin C."/>
            <person name="Kawai H."/>
            <person name="Kimura K."/>
            <person name="Kloareg B."/>
            <person name="Kupper F.C."/>
            <person name="Lang D."/>
            <person name="Le Bail A."/>
            <person name="Leblanc C."/>
            <person name="Lerouge P."/>
            <person name="Lohr M."/>
            <person name="Lopez P.J."/>
            <person name="Martens C."/>
            <person name="Maumus F."/>
            <person name="Michel G."/>
            <person name="Miranda-Saavedra D."/>
            <person name="Morales J."/>
            <person name="Moreau H."/>
            <person name="Motomura T."/>
            <person name="Nagasato C."/>
            <person name="Napoli C.A."/>
            <person name="Nelson D.R."/>
            <person name="Nyvall-Collen P."/>
            <person name="Peters A.F."/>
            <person name="Pommier C."/>
            <person name="Potin P."/>
            <person name="Poulain J."/>
            <person name="Quesneville H."/>
            <person name="Read B."/>
            <person name="Rensing S.A."/>
            <person name="Ritter A."/>
            <person name="Rousvoal S."/>
            <person name="Samanta M."/>
            <person name="Samson G."/>
            <person name="Schroeder D.C."/>
            <person name="Segurens B."/>
            <person name="Strittmatter M."/>
            <person name="Tonon T."/>
            <person name="Tregear J.W."/>
            <person name="Valentin K."/>
            <person name="von Dassow P."/>
            <person name="Yamagishi T."/>
            <person name="Van de Peer Y."/>
            <person name="Wincker P."/>
        </authorList>
    </citation>
    <scope>NUCLEOTIDE SEQUENCE [LARGE SCALE GENOMIC DNA]</scope>
    <source>
        <strain evidence="10">Ec32 / CCAP1310/4</strain>
    </source>
</reference>
<evidence type="ECO:0000256" key="1">
    <source>
        <dbReference type="ARBA" id="ARBA00004141"/>
    </source>
</evidence>
<dbReference type="SUPFAM" id="SSF81340">
    <property type="entry name" value="Clc chloride channel"/>
    <property type="match status" value="1"/>
</dbReference>
<feature type="transmembrane region" description="Helical" evidence="8">
    <location>
        <begin position="331"/>
        <end position="355"/>
    </location>
</feature>
<dbReference type="GO" id="GO:0015108">
    <property type="term" value="F:chloride transmembrane transporter activity"/>
    <property type="evidence" value="ECO:0007669"/>
    <property type="project" value="InterPro"/>
</dbReference>
<dbReference type="AlphaFoldDB" id="D8LQG9"/>
<keyword evidence="2 8" id="KW-0812">Transmembrane</keyword>
<dbReference type="EMBL" id="FN648818">
    <property type="protein sequence ID" value="CBN78733.1"/>
    <property type="molecule type" value="Genomic_DNA"/>
</dbReference>
<dbReference type="InterPro" id="IPR014743">
    <property type="entry name" value="Cl-channel_core"/>
</dbReference>
<dbReference type="STRING" id="2880.D8LQG9"/>
<name>D8LQG9_ECTSI</name>
<comment type="subcellular location">
    <subcellularLocation>
        <location evidence="1">Membrane</location>
        <topology evidence="1">Multi-pass membrane protein</topology>
    </subcellularLocation>
</comment>